<sequence length="172" mass="19967">MNIKISSVLLLLFICLSCKHKQEEHLVENVEQNESQVITEKDISRLKYTDFILDTRTEKAIVDWKEYYTLFDVLTNVKKGDLSYFNAEENPHKNLFKNMVENIPTEVDSDAIKARILALETKFYKLETFANISTSTKKELLGTIKEFLVAFSNLNLQMNKKIEGDNIIIEKP</sequence>
<reference evidence="1 2" key="1">
    <citation type="submission" date="2014-02" db="EMBL/GenBank/DDBJ databases">
        <authorList>
            <person name="Young C.-C."/>
            <person name="Hameed A."/>
            <person name="Huang H.-C."/>
            <person name="Shahina M."/>
        </authorList>
    </citation>
    <scope>NUCLEOTIDE SEQUENCE [LARGE SCALE GENOMIC DNA]</scope>
    <source>
        <strain evidence="1 2">CC-SAMT-1</strain>
    </source>
</reference>
<name>A0A0C5WPF6_9FLAO</name>
<dbReference type="AlphaFoldDB" id="A0A0C5WPF6"/>
<dbReference type="RefSeq" id="WP_044637653.1">
    <property type="nucleotide sequence ID" value="NZ_CP007202.1"/>
</dbReference>
<accession>A0A0C5WPF6</accession>
<dbReference type="PATRIC" id="fig|1454006.5.peg.810"/>
<evidence type="ECO:0000313" key="2">
    <source>
        <dbReference type="Proteomes" id="UP000032229"/>
    </source>
</evidence>
<protein>
    <submittedName>
        <fullName evidence="1">Uncharacterized protein</fullName>
    </submittedName>
</protein>
<organism evidence="1 2">
    <name type="scientific">Siansivirga zeaxanthinifaciens CC-SAMT-1</name>
    <dbReference type="NCBI Taxonomy" id="1454006"/>
    <lineage>
        <taxon>Bacteria</taxon>
        <taxon>Pseudomonadati</taxon>
        <taxon>Bacteroidota</taxon>
        <taxon>Flavobacteriia</taxon>
        <taxon>Flavobacteriales</taxon>
        <taxon>Flavobacteriaceae</taxon>
        <taxon>Siansivirga</taxon>
    </lineage>
</organism>
<evidence type="ECO:0000313" key="1">
    <source>
        <dbReference type="EMBL" id="AJR04775.1"/>
    </source>
</evidence>
<dbReference type="OrthoDB" id="1443931at2"/>
<dbReference type="Proteomes" id="UP000032229">
    <property type="component" value="Chromosome"/>
</dbReference>
<dbReference type="EMBL" id="CP007202">
    <property type="protein sequence ID" value="AJR04775.1"/>
    <property type="molecule type" value="Genomic_DNA"/>
</dbReference>
<proteinExistence type="predicted"/>
<gene>
    <name evidence="1" type="ORF">AW14_04170</name>
</gene>
<keyword evidence="2" id="KW-1185">Reference proteome</keyword>
<dbReference type="HOGENOM" id="CLU_132142_0_0_10"/>
<dbReference type="KEGG" id="sze:AW14_04170"/>